<sequence length="742" mass="86810">MDRINEEKELEMSYLEKTLEFVKKSLIRSENELQERVSKLISSGKDMWENSSHSSNDFDKIPEMTEHLMEVNKDNRNFYKVEKEIKKYKAMLEAPYFGRFDFKEDNFDGEDKIYIGLHNLMDSDSNEIYVYDWRAPISSIFYRMELGKADYISPVGEITGEVTLKRQYKIERSQIQYFFDSSITINDEILQNVLSRNSSTKMKNIVETVQKEQDIIIRDTDNELLIVQGVAGSGKTSIALHRIAFLLYMSLRLNSNNIIIISPNSIFSNYISNVLPELGEENVREITYEGIVREVINNNTLKIENRNNALEFIINNQQSVKSSQKVKSIEFKSSLEFVKLLDRLLDYYEHKLIYFQDIYYDGKIIETKGQLKNLFLNNKINMPMTKRLKRIENIILHKVHPMRRKRLGKIENIVKNSYGHEFEEKSFSRLLAIKEANVFMKKLRSFTDISYFQVYKSLFFKKGLFFKLAKGLKLPENIEEIIAETIDNLSKGFISFEDSAPLLYIKLKVEGSEEFKEMKQVVIDEAQDYYPIHYKIFSILFRTARFTVLGDINQSIEKNKYKDIYDEIENILNKKRSLKLFLKKGYRSSFEINSFAKKLLNSNEYLNAFERHEEKPEIIVKNSLEEVNEGIKITAANYYKQGYKSIAVVCKTEGEKCKAYESLKKIMDVKLLDENNREVKSGTVIVSSYMAKGLEFDGVIIYNAAVSVYSTELDKKLLYIACTRPLHKLTIYSMGENSMFIR</sequence>
<organism evidence="6 7">
    <name type="scientific">Clostridium pasteurianum BC1</name>
    <dbReference type="NCBI Taxonomy" id="86416"/>
    <lineage>
        <taxon>Bacteria</taxon>
        <taxon>Bacillati</taxon>
        <taxon>Bacillota</taxon>
        <taxon>Clostridia</taxon>
        <taxon>Eubacteriales</taxon>
        <taxon>Clostridiaceae</taxon>
        <taxon>Clostridium</taxon>
    </lineage>
</organism>
<dbReference type="Gene3D" id="3.40.50.300">
    <property type="entry name" value="P-loop containing nucleotide triphosphate hydrolases"/>
    <property type="match status" value="3"/>
</dbReference>
<dbReference type="HOGENOM" id="CLU_010312_4_0_9"/>
<protein>
    <submittedName>
        <fullName evidence="6">DNA/RNA helicase, superfamily I</fullName>
    </submittedName>
</protein>
<keyword evidence="2" id="KW-0378">Hydrolase</keyword>
<keyword evidence="7" id="KW-1185">Reference proteome</keyword>
<dbReference type="eggNOG" id="COG3973">
    <property type="taxonomic scope" value="Bacteria"/>
</dbReference>
<dbReference type="PATRIC" id="fig|86416.3.peg.1642"/>
<keyword evidence="3 6" id="KW-0347">Helicase</keyword>
<evidence type="ECO:0000256" key="1">
    <source>
        <dbReference type="ARBA" id="ARBA00022741"/>
    </source>
</evidence>
<dbReference type="OrthoDB" id="9787585at2"/>
<reference evidence="6 7" key="1">
    <citation type="submission" date="2012-01" db="EMBL/GenBank/DDBJ databases">
        <title>Complete sequence of chromosome of Clostridium pasteurianum BC1.</title>
        <authorList>
            <consortium name="US DOE Joint Genome Institute"/>
            <person name="Lucas S."/>
            <person name="Han J."/>
            <person name="Lapidus A."/>
            <person name="Cheng J.-F."/>
            <person name="Goodwin L."/>
            <person name="Pitluck S."/>
            <person name="Peters L."/>
            <person name="Mikhailova N."/>
            <person name="Teshima H."/>
            <person name="Detter J.C."/>
            <person name="Han C."/>
            <person name="Tapia R."/>
            <person name="Land M."/>
            <person name="Hauser L."/>
            <person name="Kyrpides N."/>
            <person name="Ivanova N."/>
            <person name="Pagani I."/>
            <person name="Dunn J."/>
            <person name="Taghavi S."/>
            <person name="Francis A."/>
            <person name="van der Lelie D."/>
            <person name="Woyke T."/>
        </authorList>
    </citation>
    <scope>NUCLEOTIDE SEQUENCE [LARGE SCALE GENOMIC DNA]</scope>
    <source>
        <strain evidence="6 7">BC1</strain>
    </source>
</reference>
<feature type="domain" description="UvrD-like helicase ATP-binding" evidence="5">
    <location>
        <begin position="211"/>
        <end position="556"/>
    </location>
</feature>
<dbReference type="GO" id="GO:0043138">
    <property type="term" value="F:3'-5' DNA helicase activity"/>
    <property type="evidence" value="ECO:0007669"/>
    <property type="project" value="TreeGrafter"/>
</dbReference>
<dbReference type="RefSeq" id="WP_015614910.1">
    <property type="nucleotide sequence ID" value="NC_021182.1"/>
</dbReference>
<dbReference type="PANTHER" id="PTHR11070">
    <property type="entry name" value="UVRD / RECB / PCRA DNA HELICASE FAMILY MEMBER"/>
    <property type="match status" value="1"/>
</dbReference>
<dbReference type="InterPro" id="IPR027417">
    <property type="entry name" value="P-loop_NTPase"/>
</dbReference>
<dbReference type="GO" id="GO:0016787">
    <property type="term" value="F:hydrolase activity"/>
    <property type="evidence" value="ECO:0007669"/>
    <property type="project" value="UniProtKB-KW"/>
</dbReference>
<dbReference type="GO" id="GO:0005524">
    <property type="term" value="F:ATP binding"/>
    <property type="evidence" value="ECO:0007669"/>
    <property type="project" value="UniProtKB-KW"/>
</dbReference>
<name>R4K4F7_CLOPA</name>
<dbReference type="GO" id="GO:0000725">
    <property type="term" value="P:recombinational repair"/>
    <property type="evidence" value="ECO:0007669"/>
    <property type="project" value="TreeGrafter"/>
</dbReference>
<dbReference type="AlphaFoldDB" id="R4K4F7"/>
<evidence type="ECO:0000256" key="3">
    <source>
        <dbReference type="ARBA" id="ARBA00022806"/>
    </source>
</evidence>
<evidence type="ECO:0000313" key="6">
    <source>
        <dbReference type="EMBL" id="AGK96591.1"/>
    </source>
</evidence>
<dbReference type="GO" id="GO:0003677">
    <property type="term" value="F:DNA binding"/>
    <property type="evidence" value="ECO:0007669"/>
    <property type="project" value="InterPro"/>
</dbReference>
<dbReference type="InterPro" id="IPR000212">
    <property type="entry name" value="DNA_helicase_UvrD/REP"/>
</dbReference>
<dbReference type="GO" id="GO:0005829">
    <property type="term" value="C:cytosol"/>
    <property type="evidence" value="ECO:0007669"/>
    <property type="project" value="TreeGrafter"/>
</dbReference>
<evidence type="ECO:0000256" key="4">
    <source>
        <dbReference type="ARBA" id="ARBA00022840"/>
    </source>
</evidence>
<evidence type="ECO:0000256" key="2">
    <source>
        <dbReference type="ARBA" id="ARBA00022801"/>
    </source>
</evidence>
<gene>
    <name evidence="6" type="ORF">Clopa_1666</name>
</gene>
<dbReference type="EMBL" id="CP003261">
    <property type="protein sequence ID" value="AGK96591.1"/>
    <property type="molecule type" value="Genomic_DNA"/>
</dbReference>
<dbReference type="KEGG" id="cpas:Clopa_1666"/>
<dbReference type="STRING" id="86416.Clopa_1666"/>
<evidence type="ECO:0000313" key="7">
    <source>
        <dbReference type="Proteomes" id="UP000013523"/>
    </source>
</evidence>
<dbReference type="InterPro" id="IPR014016">
    <property type="entry name" value="UvrD-like_ATP-bd"/>
</dbReference>
<dbReference type="Proteomes" id="UP000013523">
    <property type="component" value="Chromosome"/>
</dbReference>
<dbReference type="SUPFAM" id="SSF52540">
    <property type="entry name" value="P-loop containing nucleoside triphosphate hydrolases"/>
    <property type="match status" value="1"/>
</dbReference>
<accession>R4K4F7</accession>
<keyword evidence="1" id="KW-0547">Nucleotide-binding</keyword>
<evidence type="ECO:0000259" key="5">
    <source>
        <dbReference type="Pfam" id="PF00580"/>
    </source>
</evidence>
<dbReference type="PANTHER" id="PTHR11070:SF17">
    <property type="entry name" value="DNA HELICASE IV"/>
    <property type="match status" value="1"/>
</dbReference>
<proteinExistence type="predicted"/>
<keyword evidence="4" id="KW-0067">ATP-binding</keyword>
<dbReference type="Pfam" id="PF00580">
    <property type="entry name" value="UvrD-helicase"/>
    <property type="match status" value="1"/>
</dbReference>